<name>A0AAD9BL19_DISEL</name>
<feature type="compositionally biased region" description="Basic and acidic residues" evidence="1">
    <location>
        <begin position="56"/>
        <end position="70"/>
    </location>
</feature>
<comment type="caution">
    <text evidence="2">The sequence shown here is derived from an EMBL/GenBank/DDBJ whole genome shotgun (WGS) entry which is preliminary data.</text>
</comment>
<dbReference type="AlphaFoldDB" id="A0AAD9BL19"/>
<proteinExistence type="predicted"/>
<evidence type="ECO:0000313" key="2">
    <source>
        <dbReference type="EMBL" id="KAK1883979.1"/>
    </source>
</evidence>
<dbReference type="Proteomes" id="UP001228049">
    <property type="component" value="Unassembled WGS sequence"/>
</dbReference>
<keyword evidence="3" id="KW-1185">Reference proteome</keyword>
<gene>
    <name evidence="2" type="ORF">KUDE01_022302</name>
</gene>
<dbReference type="EMBL" id="JASDAP010000022">
    <property type="protein sequence ID" value="KAK1883979.1"/>
    <property type="molecule type" value="Genomic_DNA"/>
</dbReference>
<sequence>MAWWQPARQPIKTPVAGHAANETSALCGSQAVRCTQKGCDTGRQSGMRGGGGGGKVKMERSLAPDQDRRHIVPSSSRTKRCHAELCGISLPKNTGPKR</sequence>
<accession>A0AAD9BL19</accession>
<feature type="region of interest" description="Disordered" evidence="1">
    <location>
        <begin position="38"/>
        <end position="78"/>
    </location>
</feature>
<protein>
    <submittedName>
        <fullName evidence="2">Catalase-peroxidase 1</fullName>
    </submittedName>
</protein>
<reference evidence="2" key="1">
    <citation type="submission" date="2023-04" db="EMBL/GenBank/DDBJ databases">
        <title>Chromosome-level genome of Chaenocephalus aceratus.</title>
        <authorList>
            <person name="Park H."/>
        </authorList>
    </citation>
    <scope>NUCLEOTIDE SEQUENCE</scope>
    <source>
        <strain evidence="2">DE</strain>
        <tissue evidence="2">Muscle</tissue>
    </source>
</reference>
<evidence type="ECO:0000313" key="3">
    <source>
        <dbReference type="Proteomes" id="UP001228049"/>
    </source>
</evidence>
<organism evidence="2 3">
    <name type="scientific">Dissostichus eleginoides</name>
    <name type="common">Patagonian toothfish</name>
    <name type="synonym">Dissostichus amissus</name>
    <dbReference type="NCBI Taxonomy" id="100907"/>
    <lineage>
        <taxon>Eukaryota</taxon>
        <taxon>Metazoa</taxon>
        <taxon>Chordata</taxon>
        <taxon>Craniata</taxon>
        <taxon>Vertebrata</taxon>
        <taxon>Euteleostomi</taxon>
        <taxon>Actinopterygii</taxon>
        <taxon>Neopterygii</taxon>
        <taxon>Teleostei</taxon>
        <taxon>Neoteleostei</taxon>
        <taxon>Acanthomorphata</taxon>
        <taxon>Eupercaria</taxon>
        <taxon>Perciformes</taxon>
        <taxon>Notothenioidei</taxon>
        <taxon>Nototheniidae</taxon>
        <taxon>Dissostichus</taxon>
    </lineage>
</organism>
<evidence type="ECO:0000256" key="1">
    <source>
        <dbReference type="SAM" id="MobiDB-lite"/>
    </source>
</evidence>